<sequence length="120" mass="13362">MDEKCHKQAFCNFFVWTQKIYRIKVPPWRSDFQDSKGCFIGKKTESKELLGVRDGSPSKTSTSRTATTSAPRDVSSIGKIWIQLAEVAEKELLGVSVIEQLPGLPAMSPGLVRFGTNWQG</sequence>
<dbReference type="EMBL" id="CP090893">
    <property type="protein sequence ID" value="ULT99917.1"/>
    <property type="molecule type" value="Genomic_DNA"/>
</dbReference>
<dbReference type="Proteomes" id="UP000827892">
    <property type="component" value="Chromosome III"/>
</dbReference>
<feature type="region of interest" description="Disordered" evidence="1">
    <location>
        <begin position="50"/>
        <end position="70"/>
    </location>
</feature>
<name>A0AAE9INC2_CAEBR</name>
<evidence type="ECO:0000313" key="3">
    <source>
        <dbReference type="Proteomes" id="UP000827892"/>
    </source>
</evidence>
<gene>
    <name evidence="2" type="ORF">L3Y34_000882</name>
</gene>
<reference evidence="2 3" key="1">
    <citation type="submission" date="2022-05" db="EMBL/GenBank/DDBJ databases">
        <title>Chromosome-level reference genomes for two strains of Caenorhabditis briggsae: an improved platform for comparative genomics.</title>
        <authorList>
            <person name="Stevens L."/>
            <person name="Andersen E.C."/>
        </authorList>
    </citation>
    <scope>NUCLEOTIDE SEQUENCE [LARGE SCALE GENOMIC DNA]</scope>
    <source>
        <strain evidence="2">QX1410_ONT</strain>
        <tissue evidence="2">Whole-organism</tissue>
    </source>
</reference>
<evidence type="ECO:0000313" key="2">
    <source>
        <dbReference type="EMBL" id="ULT99917.1"/>
    </source>
</evidence>
<dbReference type="AlphaFoldDB" id="A0AAE9INC2"/>
<accession>A0AAE9INC2</accession>
<evidence type="ECO:0000256" key="1">
    <source>
        <dbReference type="SAM" id="MobiDB-lite"/>
    </source>
</evidence>
<organism evidence="2 3">
    <name type="scientific">Caenorhabditis briggsae</name>
    <dbReference type="NCBI Taxonomy" id="6238"/>
    <lineage>
        <taxon>Eukaryota</taxon>
        <taxon>Metazoa</taxon>
        <taxon>Ecdysozoa</taxon>
        <taxon>Nematoda</taxon>
        <taxon>Chromadorea</taxon>
        <taxon>Rhabditida</taxon>
        <taxon>Rhabditina</taxon>
        <taxon>Rhabditomorpha</taxon>
        <taxon>Rhabditoidea</taxon>
        <taxon>Rhabditidae</taxon>
        <taxon>Peloderinae</taxon>
        <taxon>Caenorhabditis</taxon>
    </lineage>
</organism>
<feature type="compositionally biased region" description="Low complexity" evidence="1">
    <location>
        <begin position="57"/>
        <end position="70"/>
    </location>
</feature>
<protein>
    <submittedName>
        <fullName evidence="2">Uncharacterized protein</fullName>
    </submittedName>
</protein>
<proteinExistence type="predicted"/>